<keyword evidence="5" id="KW-1185">Reference proteome</keyword>
<dbReference type="Pfam" id="PF08240">
    <property type="entry name" value="ADH_N"/>
    <property type="match status" value="1"/>
</dbReference>
<evidence type="ECO:0000256" key="2">
    <source>
        <dbReference type="ARBA" id="ARBA00023002"/>
    </source>
</evidence>
<organism evidence="4 5">
    <name type="scientific">Rheinheimera soli</name>
    <dbReference type="NCBI Taxonomy" id="443616"/>
    <lineage>
        <taxon>Bacteria</taxon>
        <taxon>Pseudomonadati</taxon>
        <taxon>Pseudomonadota</taxon>
        <taxon>Gammaproteobacteria</taxon>
        <taxon>Chromatiales</taxon>
        <taxon>Chromatiaceae</taxon>
        <taxon>Rheinheimera</taxon>
    </lineage>
</organism>
<dbReference type="Gene3D" id="3.40.50.720">
    <property type="entry name" value="NAD(P)-binding Rossmann-like Domain"/>
    <property type="match status" value="1"/>
</dbReference>
<dbReference type="InterPro" id="IPR013154">
    <property type="entry name" value="ADH-like_N"/>
</dbReference>
<dbReference type="NCBIfam" id="TIGR02824">
    <property type="entry name" value="quinone_pig3"/>
    <property type="match status" value="1"/>
</dbReference>
<dbReference type="RefSeq" id="WP_310275012.1">
    <property type="nucleotide sequence ID" value="NZ_JAVDWR010000001.1"/>
</dbReference>
<dbReference type="InterPro" id="IPR011032">
    <property type="entry name" value="GroES-like_sf"/>
</dbReference>
<dbReference type="EMBL" id="JAVDWR010000001">
    <property type="protein sequence ID" value="MDR7120009.1"/>
    <property type="molecule type" value="Genomic_DNA"/>
</dbReference>
<keyword evidence="1" id="KW-0521">NADP</keyword>
<gene>
    <name evidence="4" type="ORF">J2W69_000924</name>
</gene>
<evidence type="ECO:0000256" key="1">
    <source>
        <dbReference type="ARBA" id="ARBA00022857"/>
    </source>
</evidence>
<dbReference type="Gene3D" id="3.90.180.10">
    <property type="entry name" value="Medium-chain alcohol dehydrogenases, catalytic domain"/>
    <property type="match status" value="1"/>
</dbReference>
<dbReference type="Pfam" id="PF00107">
    <property type="entry name" value="ADH_zinc_N"/>
    <property type="match status" value="1"/>
</dbReference>
<dbReference type="CDD" id="cd05276">
    <property type="entry name" value="p53_inducible_oxidoreductase"/>
    <property type="match status" value="1"/>
</dbReference>
<accession>A0ABU1VWB5</accession>
<dbReference type="PANTHER" id="PTHR48106:SF8">
    <property type="entry name" value="OS02G0805600 PROTEIN"/>
    <property type="match status" value="1"/>
</dbReference>
<dbReference type="InterPro" id="IPR014189">
    <property type="entry name" value="Quinone_OxRdtase_PIG3"/>
</dbReference>
<dbReference type="Proteomes" id="UP001257909">
    <property type="component" value="Unassembled WGS sequence"/>
</dbReference>
<evidence type="ECO:0000259" key="3">
    <source>
        <dbReference type="SMART" id="SM00829"/>
    </source>
</evidence>
<dbReference type="InterPro" id="IPR036291">
    <property type="entry name" value="NAD(P)-bd_dom_sf"/>
</dbReference>
<dbReference type="SMART" id="SM00829">
    <property type="entry name" value="PKS_ER"/>
    <property type="match status" value="1"/>
</dbReference>
<sequence>MIQNHVVPSQMMAIEVINPGSQSQLQQVTVAVPQVKAGQVLVKVAAAGINRADLLQRTGLYPPPPGESDTLGLEVAGTVVAVADDVSKDWLGEAVFGLVPGGGYAQYVAMHSEHLIKKPATLGMAEAAACAEVFLTAFQAMRVVGHLPDQGALLVHAGGSGVGTAAIQLGKASGCFVAVTVGSDEKAKACLALGADFAVNYKTHDFAVELKAARPQGFDLIIDPVAGDYIVEDIQLLALDGQIIVLSMLGGRMTPELDLGLMLKKRGQLLCSTLRNRTDGYKAALISDFNQQFGKALAEGKIKPVLAQSMDWSEADKAHQLLASNAVVGKLVLTLF</sequence>
<reference evidence="4 5" key="1">
    <citation type="submission" date="2023-07" db="EMBL/GenBank/DDBJ databases">
        <title>Sorghum-associated microbial communities from plants grown in Nebraska, USA.</title>
        <authorList>
            <person name="Schachtman D."/>
        </authorList>
    </citation>
    <scope>NUCLEOTIDE SEQUENCE [LARGE SCALE GENOMIC DNA]</scope>
    <source>
        <strain evidence="4 5">4138</strain>
    </source>
</reference>
<proteinExistence type="predicted"/>
<dbReference type="PANTHER" id="PTHR48106">
    <property type="entry name" value="QUINONE OXIDOREDUCTASE PIG3-RELATED"/>
    <property type="match status" value="1"/>
</dbReference>
<comment type="caution">
    <text evidence="4">The sequence shown here is derived from an EMBL/GenBank/DDBJ whole genome shotgun (WGS) entry which is preliminary data.</text>
</comment>
<feature type="domain" description="Enoyl reductase (ER)" evidence="3">
    <location>
        <begin position="20"/>
        <end position="333"/>
    </location>
</feature>
<dbReference type="SUPFAM" id="SSF50129">
    <property type="entry name" value="GroES-like"/>
    <property type="match status" value="1"/>
</dbReference>
<keyword evidence="2" id="KW-0560">Oxidoreductase</keyword>
<dbReference type="InterPro" id="IPR020843">
    <property type="entry name" value="ER"/>
</dbReference>
<evidence type="ECO:0000313" key="4">
    <source>
        <dbReference type="EMBL" id="MDR7120009.1"/>
    </source>
</evidence>
<name>A0ABU1VWB5_9GAMM</name>
<evidence type="ECO:0000313" key="5">
    <source>
        <dbReference type="Proteomes" id="UP001257909"/>
    </source>
</evidence>
<protein>
    <submittedName>
        <fullName evidence="4">PIG3 family NAD(P)H quinone oxidoreductase</fullName>
    </submittedName>
</protein>
<dbReference type="InterPro" id="IPR013149">
    <property type="entry name" value="ADH-like_C"/>
</dbReference>
<dbReference type="SUPFAM" id="SSF51735">
    <property type="entry name" value="NAD(P)-binding Rossmann-fold domains"/>
    <property type="match status" value="1"/>
</dbReference>